<evidence type="ECO:0000256" key="7">
    <source>
        <dbReference type="RuleBase" id="RU366006"/>
    </source>
</evidence>
<dbReference type="SFLD" id="SFLDS00001">
    <property type="entry name" value="Enolase"/>
    <property type="match status" value="1"/>
</dbReference>
<dbReference type="SFLD" id="SFLDG00180">
    <property type="entry name" value="muconate_cycloisomerase"/>
    <property type="match status" value="1"/>
</dbReference>
<evidence type="ECO:0000313" key="9">
    <source>
        <dbReference type="EMBL" id="PSW10761.1"/>
    </source>
</evidence>
<evidence type="ECO:0000313" key="10">
    <source>
        <dbReference type="Proteomes" id="UP000241771"/>
    </source>
</evidence>
<dbReference type="Pfam" id="PF02746">
    <property type="entry name" value="MR_MLE_N"/>
    <property type="match status" value="1"/>
</dbReference>
<dbReference type="AlphaFoldDB" id="A0A2T3NAK4"/>
<dbReference type="SFLD" id="SFLDF00010">
    <property type="entry name" value="dipeptide_epimerase"/>
    <property type="match status" value="1"/>
</dbReference>
<dbReference type="SMART" id="SM00922">
    <property type="entry name" value="MR_MLE"/>
    <property type="match status" value="1"/>
</dbReference>
<feature type="active site" description="Proton acceptor; specific for (R)-substrate epimerization" evidence="5">
    <location>
        <position position="153"/>
    </location>
</feature>
<dbReference type="GO" id="GO:0016855">
    <property type="term" value="F:racemase and epimerase activity, acting on amino acids and derivatives"/>
    <property type="evidence" value="ECO:0007669"/>
    <property type="project" value="UniProtKB-UniRule"/>
</dbReference>
<dbReference type="GO" id="GO:0009063">
    <property type="term" value="P:amino acid catabolic process"/>
    <property type="evidence" value="ECO:0007669"/>
    <property type="project" value="InterPro"/>
</dbReference>
<keyword evidence="4 7" id="KW-0413">Isomerase</keyword>
<dbReference type="InterPro" id="IPR013341">
    <property type="entry name" value="Mandelate_racemase_N_dom"/>
</dbReference>
<feature type="active site" description="Proton acceptor; specific for (S)-substrate epimerization" evidence="5">
    <location>
        <position position="249"/>
    </location>
</feature>
<dbReference type="Gene3D" id="3.30.390.10">
    <property type="entry name" value="Enolase-like, N-terminal domain"/>
    <property type="match status" value="1"/>
</dbReference>
<evidence type="ECO:0000256" key="6">
    <source>
        <dbReference type="PIRSR" id="PIRSR634603-3"/>
    </source>
</evidence>
<dbReference type="InterPro" id="IPR018110">
    <property type="entry name" value="Mandel_Rmase/mucon_lact_enz_CS"/>
</dbReference>
<protein>
    <recommendedName>
        <fullName evidence="7">Dipeptide epimerase</fullName>
        <ecNumber evidence="7">5.1.1.-</ecNumber>
    </recommendedName>
</protein>
<dbReference type="InterPro" id="IPR029017">
    <property type="entry name" value="Enolase-like_N"/>
</dbReference>
<dbReference type="Proteomes" id="UP000241771">
    <property type="component" value="Unassembled WGS sequence"/>
</dbReference>
<dbReference type="InterPro" id="IPR013342">
    <property type="entry name" value="Mandelate_racemase_C"/>
</dbReference>
<evidence type="ECO:0000256" key="4">
    <source>
        <dbReference type="ARBA" id="ARBA00023235"/>
    </source>
</evidence>
<dbReference type="NCBIfam" id="NF042940">
    <property type="entry name" value="racemase_DgcA"/>
    <property type="match status" value="1"/>
</dbReference>
<dbReference type="SUPFAM" id="SSF54826">
    <property type="entry name" value="Enolase N-terminal domain-like"/>
    <property type="match status" value="1"/>
</dbReference>
<reference evidence="9 10" key="1">
    <citation type="submission" date="2018-01" db="EMBL/GenBank/DDBJ databases">
        <title>Whole genome sequencing of Histamine producing bacteria.</title>
        <authorList>
            <person name="Butler K."/>
        </authorList>
    </citation>
    <scope>NUCLEOTIDE SEQUENCE [LARGE SCALE GENOMIC DNA]</scope>
    <source>
        <strain evidence="9 10">DSM 100436</strain>
    </source>
</reference>
<organism evidence="9 10">
    <name type="scientific">Photobacterium sanctipauli</name>
    <dbReference type="NCBI Taxonomy" id="1342794"/>
    <lineage>
        <taxon>Bacteria</taxon>
        <taxon>Pseudomonadati</taxon>
        <taxon>Pseudomonadota</taxon>
        <taxon>Gammaproteobacteria</taxon>
        <taxon>Vibrionales</taxon>
        <taxon>Vibrionaceae</taxon>
        <taxon>Photobacterium</taxon>
    </lineage>
</organism>
<comment type="caution">
    <text evidence="9">The sequence shown here is derived from an EMBL/GenBank/DDBJ whole genome shotgun (WGS) entry which is preliminary data.</text>
</comment>
<dbReference type="PANTHER" id="PTHR48080:SF3">
    <property type="entry name" value="ENOLASE SUPERFAMILY MEMBER DDB_G0284701"/>
    <property type="match status" value="1"/>
</dbReference>
<dbReference type="CDD" id="cd03319">
    <property type="entry name" value="L-Ala-DL-Glu_epimerase"/>
    <property type="match status" value="1"/>
</dbReference>
<keyword evidence="3 6" id="KW-0460">Magnesium</keyword>
<name>A0A2T3NAK4_9GAMM</name>
<dbReference type="PROSITE" id="PS00909">
    <property type="entry name" value="MR_MLE_2"/>
    <property type="match status" value="1"/>
</dbReference>
<gene>
    <name evidence="9" type="ORF">C9I98_24890</name>
</gene>
<dbReference type="RefSeq" id="WP_036816131.1">
    <property type="nucleotide sequence ID" value="NZ_JGVO01000013.1"/>
</dbReference>
<keyword evidence="2 6" id="KW-0479">Metal-binding</keyword>
<dbReference type="GO" id="GO:0046872">
    <property type="term" value="F:metal ion binding"/>
    <property type="evidence" value="ECO:0007669"/>
    <property type="project" value="UniProtKB-KW"/>
</dbReference>
<dbReference type="InterPro" id="IPR036849">
    <property type="entry name" value="Enolase-like_C_sf"/>
</dbReference>
<dbReference type="NCBIfam" id="NF011708">
    <property type="entry name" value="PRK15129.1"/>
    <property type="match status" value="1"/>
</dbReference>
<sequence length="324" mass="35032">MKITASAERFPLAQPFTISRGTRTHQDVVVVEITHQGNRVQGECTPYPHYGESVESVINQIEAVAGSMCSDKIAVNIATARETLQASLPAGAARNAIDSALWRLEHQEAFPSPQFDIKPSIITAMTVSLGDTASMAAQARELCLRGAKLLKVKLDDNAIVEKVSAIREVAAGVDIILDANEAWGELNLAGLFKALSPLNIKMIEQPVPKGQDHKLQGILHPIPLCADESCHTSKDLDALVGQYEMVNIKLDKTGGLTEALKLEAKARELGFDIMVGCMVGSSLAMETALPIASRAEIVDLDGPVLLKYDRDNGLKFDNGYLYTR</sequence>
<evidence type="ECO:0000256" key="1">
    <source>
        <dbReference type="ARBA" id="ARBA00008031"/>
    </source>
</evidence>
<dbReference type="InterPro" id="IPR034593">
    <property type="entry name" value="DgoD-like"/>
</dbReference>
<feature type="binding site" evidence="6">
    <location>
        <position position="227"/>
    </location>
    <ligand>
        <name>Mg(2+)</name>
        <dbReference type="ChEBI" id="CHEBI:18420"/>
    </ligand>
</feature>
<dbReference type="InterPro" id="IPR034603">
    <property type="entry name" value="Dipeptide_epimerase"/>
</dbReference>
<evidence type="ECO:0000256" key="2">
    <source>
        <dbReference type="ARBA" id="ARBA00022723"/>
    </source>
</evidence>
<dbReference type="PANTHER" id="PTHR48080">
    <property type="entry name" value="D-GALACTONATE DEHYDRATASE-RELATED"/>
    <property type="match status" value="1"/>
</dbReference>
<evidence type="ECO:0000256" key="5">
    <source>
        <dbReference type="PIRSR" id="PIRSR634603-1"/>
    </source>
</evidence>
<dbReference type="EC" id="5.1.1.-" evidence="7"/>
<feature type="binding site" evidence="6">
    <location>
        <position position="178"/>
    </location>
    <ligand>
        <name>Mg(2+)</name>
        <dbReference type="ChEBI" id="CHEBI:18420"/>
    </ligand>
</feature>
<comment type="cofactor">
    <cofactor evidence="6 7">
        <name>Mg(2+)</name>
        <dbReference type="ChEBI" id="CHEBI:18420"/>
    </cofactor>
    <text evidence="6 7">Binds 1 Mg(2+) ion per subunit.</text>
</comment>
<proteinExistence type="inferred from homology"/>
<dbReference type="OrthoDB" id="9782675at2"/>
<feature type="domain" description="Mandelate racemase/muconate lactonizing enzyme C-terminal" evidence="8">
    <location>
        <begin position="132"/>
        <end position="225"/>
    </location>
</feature>
<dbReference type="Gene3D" id="3.20.20.120">
    <property type="entry name" value="Enolase-like C-terminal domain"/>
    <property type="match status" value="1"/>
</dbReference>
<evidence type="ECO:0000259" key="8">
    <source>
        <dbReference type="SMART" id="SM00922"/>
    </source>
</evidence>
<dbReference type="InterPro" id="IPR029065">
    <property type="entry name" value="Enolase_C-like"/>
</dbReference>
<dbReference type="Pfam" id="PF13378">
    <property type="entry name" value="MR_MLE_C"/>
    <property type="match status" value="1"/>
</dbReference>
<accession>A0A2T3NAK4</accession>
<dbReference type="EMBL" id="PYMA01000026">
    <property type="protein sequence ID" value="PSW10761.1"/>
    <property type="molecule type" value="Genomic_DNA"/>
</dbReference>
<evidence type="ECO:0000256" key="3">
    <source>
        <dbReference type="ARBA" id="ARBA00022842"/>
    </source>
</evidence>
<dbReference type="SUPFAM" id="SSF51604">
    <property type="entry name" value="Enolase C-terminal domain-like"/>
    <property type="match status" value="1"/>
</dbReference>
<keyword evidence="10" id="KW-1185">Reference proteome</keyword>
<comment type="similarity">
    <text evidence="1 7">Belongs to the mandelate racemase/muconate lactonizing enzyme family.</text>
</comment>
<feature type="binding site" evidence="6">
    <location>
        <position position="204"/>
    </location>
    <ligand>
        <name>Mg(2+)</name>
        <dbReference type="ChEBI" id="CHEBI:18420"/>
    </ligand>
</feature>